<sequence length="133" mass="14476">MIKGLNKIEVITIFAEDLAATRAFYENVFGLEVVWADEASAVVRLENLMINILRADRAGTLVEPHPVAGPRSGARLLITIEVADANAVYEELKQHGVTILNGPVDRPWGRRTVAFTDPAGNAWEVAQILTPAS</sequence>
<dbReference type="InterPro" id="IPR029068">
    <property type="entry name" value="Glyas_Bleomycin-R_OHBP_Dase"/>
</dbReference>
<dbReference type="PROSITE" id="PS51819">
    <property type="entry name" value="VOC"/>
    <property type="match status" value="1"/>
</dbReference>
<evidence type="ECO:0000313" key="4">
    <source>
        <dbReference type="Proteomes" id="UP001240150"/>
    </source>
</evidence>
<dbReference type="InterPro" id="IPR037523">
    <property type="entry name" value="VOC_core"/>
</dbReference>
<gene>
    <name evidence="3" type="ORF">ACTOB_004069</name>
</gene>
<feature type="domain" description="VOC" evidence="2">
    <location>
        <begin position="7"/>
        <end position="128"/>
    </location>
</feature>
<dbReference type="InterPro" id="IPR051785">
    <property type="entry name" value="MMCE/EMCE_epimerase"/>
</dbReference>
<evidence type="ECO:0000259" key="2">
    <source>
        <dbReference type="PROSITE" id="PS51819"/>
    </source>
</evidence>
<accession>A0ABY8WTB7</accession>
<keyword evidence="1" id="KW-0479">Metal-binding</keyword>
<protein>
    <submittedName>
        <fullName evidence="3">VOC family protein</fullName>
    </submittedName>
</protein>
<dbReference type="PANTHER" id="PTHR43048:SF4">
    <property type="entry name" value="RING-CLEAVING DIOXYGENASE-RELATED"/>
    <property type="match status" value="1"/>
</dbReference>
<dbReference type="PANTHER" id="PTHR43048">
    <property type="entry name" value="METHYLMALONYL-COA EPIMERASE"/>
    <property type="match status" value="1"/>
</dbReference>
<name>A0ABY8WTB7_9ACTN</name>
<dbReference type="SUPFAM" id="SSF54593">
    <property type="entry name" value="Glyoxalase/Bleomycin resistance protein/Dihydroxybiphenyl dioxygenase"/>
    <property type="match status" value="1"/>
</dbReference>
<reference evidence="3 4" key="1">
    <citation type="submission" date="2023-06" db="EMBL/GenBank/DDBJ databases">
        <authorList>
            <person name="Yushchuk O."/>
            <person name="Binda E."/>
            <person name="Ruckert-Reed C."/>
            <person name="Fedorenko V."/>
            <person name="Kalinowski J."/>
            <person name="Marinelli F."/>
        </authorList>
    </citation>
    <scope>NUCLEOTIDE SEQUENCE [LARGE SCALE GENOMIC DNA]</scope>
    <source>
        <strain evidence="3 4">NRRL 3884</strain>
    </source>
</reference>
<dbReference type="InterPro" id="IPR004360">
    <property type="entry name" value="Glyas_Fos-R_dOase_dom"/>
</dbReference>
<evidence type="ECO:0000256" key="1">
    <source>
        <dbReference type="ARBA" id="ARBA00022723"/>
    </source>
</evidence>
<organism evidence="3 4">
    <name type="scientific">Actinoplanes oblitus</name>
    <dbReference type="NCBI Taxonomy" id="3040509"/>
    <lineage>
        <taxon>Bacteria</taxon>
        <taxon>Bacillati</taxon>
        <taxon>Actinomycetota</taxon>
        <taxon>Actinomycetes</taxon>
        <taxon>Micromonosporales</taxon>
        <taxon>Micromonosporaceae</taxon>
        <taxon>Actinoplanes</taxon>
    </lineage>
</organism>
<evidence type="ECO:0000313" key="3">
    <source>
        <dbReference type="EMBL" id="WIN00369.1"/>
    </source>
</evidence>
<proteinExistence type="predicted"/>
<dbReference type="Gene3D" id="3.10.180.10">
    <property type="entry name" value="2,3-Dihydroxybiphenyl 1,2-Dioxygenase, domain 1"/>
    <property type="match status" value="1"/>
</dbReference>
<dbReference type="RefSeq" id="WP_284921889.1">
    <property type="nucleotide sequence ID" value="NZ_CP126980.1"/>
</dbReference>
<dbReference type="Pfam" id="PF00903">
    <property type="entry name" value="Glyoxalase"/>
    <property type="match status" value="1"/>
</dbReference>
<dbReference type="Proteomes" id="UP001240150">
    <property type="component" value="Chromosome"/>
</dbReference>
<keyword evidence="4" id="KW-1185">Reference proteome</keyword>
<dbReference type="EMBL" id="CP126980">
    <property type="protein sequence ID" value="WIN00369.1"/>
    <property type="molecule type" value="Genomic_DNA"/>
</dbReference>